<evidence type="ECO:0000313" key="2">
    <source>
        <dbReference type="Proteomes" id="UP000305401"/>
    </source>
</evidence>
<reference evidence="1" key="1">
    <citation type="submission" date="2019-04" db="EMBL/GenBank/DDBJ databases">
        <title>Microbes associate with the intestines of laboratory mice.</title>
        <authorList>
            <person name="Navarre W."/>
            <person name="Wong E."/>
            <person name="Huang K.C."/>
            <person name="Tropini C."/>
            <person name="Ng K."/>
            <person name="Yu B."/>
        </authorList>
    </citation>
    <scope>NUCLEOTIDE SEQUENCE</scope>
    <source>
        <strain evidence="1">NM86_A22</strain>
    </source>
</reference>
<dbReference type="EMBL" id="SSTG01000068">
    <property type="protein sequence ID" value="THG50688.1"/>
    <property type="molecule type" value="Genomic_DNA"/>
</dbReference>
<protein>
    <submittedName>
        <fullName evidence="1">Uncharacterized protein</fullName>
    </submittedName>
</protein>
<keyword evidence="2" id="KW-1185">Reference proteome</keyword>
<proteinExistence type="predicted"/>
<accession>A0AC61S582</accession>
<dbReference type="Proteomes" id="UP000305401">
    <property type="component" value="Unassembled WGS sequence"/>
</dbReference>
<evidence type="ECO:0000313" key="1">
    <source>
        <dbReference type="EMBL" id="THG50688.1"/>
    </source>
</evidence>
<gene>
    <name evidence="1" type="ORF">E5990_06430</name>
</gene>
<organism evidence="1 2">
    <name type="scientific">Muribaculum caecicola</name>
    <dbReference type="NCBI Taxonomy" id="3038144"/>
    <lineage>
        <taxon>Bacteria</taxon>
        <taxon>Pseudomonadati</taxon>
        <taxon>Bacteroidota</taxon>
        <taxon>Bacteroidia</taxon>
        <taxon>Bacteroidales</taxon>
        <taxon>Muribaculaceae</taxon>
        <taxon>Muribaculum</taxon>
    </lineage>
</organism>
<sequence>MKNVAIITGDIVDSTKMTKTERTSMLQLLQSLPEWLSPLCKTNIEIFRGDSFQLKVTEPTKALQIALAIRAIIRANKFAGNNEQWDARLAIGIGTLDYETDSLSTSDGEAYRLSGRGLDLIGRARLHIETPWEEVNNELIVSTLFADDIVTRWTPSQSRIMFEKLVKNNSQEDIGNILGVSRQMVSKTLKVAKDALISVYIKRFKELINERTVWERQ</sequence>
<comment type="caution">
    <text evidence="1">The sequence shown here is derived from an EMBL/GenBank/DDBJ whole genome shotgun (WGS) entry which is preliminary data.</text>
</comment>
<name>A0AC61S582_9BACT</name>